<evidence type="ECO:0000256" key="2">
    <source>
        <dbReference type="ARBA" id="ARBA00022540"/>
    </source>
</evidence>
<sequence>MAHFIPPQIQDNPHGWGPCAIPDQFKDLPYQPFAKGDRLGKVSDWTGATYQDKRYLGKYSSAFGGGGSQYAYYHEEDENSFQLVDTSKIQKPQYQRGRRVFQQNKQRRERERRQQQAAANMQIQSKMQKSRERDRQRLLRKWQKQFGRQMQENRQKAPLKHRDASVQVKDNWDVVEEMDFPRLAKLSLPSIDDGEDLMTCGEMEYYDKTYDRVTTKNEKRLKRIDRIFHKVTTTDDPIIRQSSASAISYFLTSVMTPSLICCPVSETATEPPQDEGNSINSPRNLALEATFINHNFSQQVLKMGEEKYKFDKNNPFVQNDEMSNVASVGYRYRKFSLGNDIELITRTEHDAVLIGPNSELQYMNIKTLNEWDSRFSGGVDWRSRLDTQRGAVLATELKNNSCKLAKWTVCSLLAGSDQIKFGYVSRVHYRDTSKHVILGTQQFKPNEFASQINLNMENAWGILRCIIDTCMKLKEGKYLIMKDPNKVSVTCINTTCPQIGSFSHYSCRLAFRHAKT</sequence>
<keyword evidence="3" id="KW-0694">RNA-binding</keyword>
<keyword evidence="4 5" id="KW-0648">Protein biosynthesis</keyword>
<comment type="caution">
    <text evidence="6">The sequence shown here is derived from an EMBL/GenBank/DDBJ whole genome shotgun (WGS) entry which is preliminary data.</text>
</comment>
<evidence type="ECO:0000256" key="1">
    <source>
        <dbReference type="ARBA" id="ARBA00022490"/>
    </source>
</evidence>
<dbReference type="Pfam" id="PF05091">
    <property type="entry name" value="eIF-3_zeta"/>
    <property type="match status" value="1"/>
</dbReference>
<reference evidence="6" key="1">
    <citation type="submission" date="2019-08" db="EMBL/GenBank/DDBJ databases">
        <title>The improved chromosome-level genome for the pearl oyster Pinctada fucata martensii using PacBio sequencing and Hi-C.</title>
        <authorList>
            <person name="Zheng Z."/>
        </authorList>
    </citation>
    <scope>NUCLEOTIDE SEQUENCE</scope>
    <source>
        <strain evidence="6">ZZ-2019</strain>
        <tissue evidence="6">Adductor muscle</tissue>
    </source>
</reference>
<dbReference type="GO" id="GO:0001732">
    <property type="term" value="P:formation of cytoplasmic translation initiation complex"/>
    <property type="evidence" value="ECO:0007669"/>
    <property type="project" value="UniProtKB-UniRule"/>
</dbReference>
<comment type="subcellular location">
    <subcellularLocation>
        <location evidence="5">Cytoplasm</location>
    </subcellularLocation>
</comment>
<keyword evidence="1 5" id="KW-0963">Cytoplasm</keyword>
<dbReference type="Proteomes" id="UP001186944">
    <property type="component" value="Unassembled WGS sequence"/>
</dbReference>
<protein>
    <recommendedName>
        <fullName evidence="5">Eukaryotic translation initiation factor 3 subunit D</fullName>
        <shortName evidence="5">eIF3d</shortName>
    </recommendedName>
    <alternativeName>
        <fullName evidence="5">Eukaryotic translation initiation factor 3 subunit 7</fullName>
    </alternativeName>
</protein>
<comment type="similarity">
    <text evidence="5">Belongs to the eIF-3 subunit D family.</text>
</comment>
<organism evidence="6 7">
    <name type="scientific">Pinctada imbricata</name>
    <name type="common">Atlantic pearl-oyster</name>
    <name type="synonym">Pinctada martensii</name>
    <dbReference type="NCBI Taxonomy" id="66713"/>
    <lineage>
        <taxon>Eukaryota</taxon>
        <taxon>Metazoa</taxon>
        <taxon>Spiralia</taxon>
        <taxon>Lophotrochozoa</taxon>
        <taxon>Mollusca</taxon>
        <taxon>Bivalvia</taxon>
        <taxon>Autobranchia</taxon>
        <taxon>Pteriomorphia</taxon>
        <taxon>Pterioida</taxon>
        <taxon>Pterioidea</taxon>
        <taxon>Pteriidae</taxon>
        <taxon>Pinctada</taxon>
    </lineage>
</organism>
<gene>
    <name evidence="6" type="ORF">FSP39_005859</name>
</gene>
<dbReference type="EMBL" id="VSWD01000010">
    <property type="protein sequence ID" value="KAK3089718.1"/>
    <property type="molecule type" value="Genomic_DNA"/>
</dbReference>
<keyword evidence="7" id="KW-1185">Reference proteome</keyword>
<comment type="subunit">
    <text evidence="5">Component of the eukaryotic translation initiation factor 3 (eIF-3) complex.</text>
</comment>
<dbReference type="PIRSF" id="PIRSF016281">
    <property type="entry name" value="EIF-3_zeta"/>
    <property type="match status" value="1"/>
</dbReference>
<evidence type="ECO:0000256" key="4">
    <source>
        <dbReference type="ARBA" id="ARBA00022917"/>
    </source>
</evidence>
<accession>A0AA88XQ52</accession>
<dbReference type="GO" id="GO:0003743">
    <property type="term" value="F:translation initiation factor activity"/>
    <property type="evidence" value="ECO:0007669"/>
    <property type="project" value="UniProtKB-UniRule"/>
</dbReference>
<comment type="caution">
    <text evidence="5">Lacks conserved residue(s) required for the propagation of feature annotation.</text>
</comment>
<evidence type="ECO:0000313" key="6">
    <source>
        <dbReference type="EMBL" id="KAK3089718.1"/>
    </source>
</evidence>
<dbReference type="GO" id="GO:0098808">
    <property type="term" value="F:mRNA cap binding"/>
    <property type="evidence" value="ECO:0007669"/>
    <property type="project" value="UniProtKB-UniRule"/>
</dbReference>
<evidence type="ECO:0000256" key="3">
    <source>
        <dbReference type="ARBA" id="ARBA00022884"/>
    </source>
</evidence>
<proteinExistence type="inferred from homology"/>
<dbReference type="PANTHER" id="PTHR12399:SF0">
    <property type="entry name" value="EUKARYOTIC TRANSLATION INITIATION FACTOR 3 SUBUNIT D"/>
    <property type="match status" value="1"/>
</dbReference>
<keyword evidence="2 5" id="KW-0396">Initiation factor</keyword>
<evidence type="ECO:0000256" key="5">
    <source>
        <dbReference type="HAMAP-Rule" id="MF_03003"/>
    </source>
</evidence>
<dbReference type="GO" id="GO:0002191">
    <property type="term" value="P:cap-dependent translational initiation"/>
    <property type="evidence" value="ECO:0007669"/>
    <property type="project" value="UniProtKB-UniRule"/>
</dbReference>
<comment type="domain">
    <text evidence="5">The RNA gate region regulates mRNA cap recognition to prevent promiscuous mRNA-binding before assembly of eif3d into the full eukaryotic translation initiation factor 3 (eIF-3) complex.</text>
</comment>
<dbReference type="InterPro" id="IPR007783">
    <property type="entry name" value="eIF3d"/>
</dbReference>
<dbReference type="HAMAP" id="MF_03003">
    <property type="entry name" value="eIF3d"/>
    <property type="match status" value="1"/>
</dbReference>
<dbReference type="PANTHER" id="PTHR12399">
    <property type="entry name" value="EUKARYOTIC TRANSLATION INITIATION FACTOR 3 SUBUNIT 7"/>
    <property type="match status" value="1"/>
</dbReference>
<dbReference type="GO" id="GO:0005852">
    <property type="term" value="C:eukaryotic translation initiation factor 3 complex"/>
    <property type="evidence" value="ECO:0007669"/>
    <property type="project" value="UniProtKB-UniRule"/>
</dbReference>
<name>A0AA88XQ52_PINIB</name>
<dbReference type="GO" id="GO:0016282">
    <property type="term" value="C:eukaryotic 43S preinitiation complex"/>
    <property type="evidence" value="ECO:0007669"/>
    <property type="project" value="UniProtKB-UniRule"/>
</dbReference>
<evidence type="ECO:0000313" key="7">
    <source>
        <dbReference type="Proteomes" id="UP001186944"/>
    </source>
</evidence>
<dbReference type="AlphaFoldDB" id="A0AA88XQ52"/>
<dbReference type="GO" id="GO:0033290">
    <property type="term" value="C:eukaryotic 48S preinitiation complex"/>
    <property type="evidence" value="ECO:0007669"/>
    <property type="project" value="UniProtKB-UniRule"/>
</dbReference>
<comment type="function">
    <text evidence="5">mRNA cap-binding component of the eukaryotic translation initiation factor 3 (eIF-3) complex, which is involved in protein synthesis of a specialized repertoire of mRNAs and, together with other initiation factors, stimulates binding of mRNA and methionyl-tRNAi to the 40S ribosome. The eIF-3 complex specifically targets and initiates translation of a subset of mRNAs involved in cell proliferation. In the eIF-3 complex, eif3d specifically recognizes and binds the 7-methylguanosine cap of a subset of mRNAs.</text>
</comment>